<organism evidence="2 3">
    <name type="scientific">Saccharothrix carnea</name>
    <dbReference type="NCBI Taxonomy" id="1280637"/>
    <lineage>
        <taxon>Bacteria</taxon>
        <taxon>Bacillati</taxon>
        <taxon>Actinomycetota</taxon>
        <taxon>Actinomycetes</taxon>
        <taxon>Pseudonocardiales</taxon>
        <taxon>Pseudonocardiaceae</taxon>
        <taxon>Saccharothrix</taxon>
    </lineage>
</organism>
<proteinExistence type="predicted"/>
<gene>
    <name evidence="2" type="ORF">B0I31_1332</name>
</gene>
<evidence type="ECO:0000313" key="2">
    <source>
        <dbReference type="EMBL" id="PSL42995.1"/>
    </source>
</evidence>
<keyword evidence="1" id="KW-0812">Transmembrane</keyword>
<keyword evidence="3" id="KW-1185">Reference proteome</keyword>
<accession>A0A2P8H9U9</accession>
<dbReference type="AlphaFoldDB" id="A0A2P8H9U9"/>
<dbReference type="Proteomes" id="UP000241118">
    <property type="component" value="Unassembled WGS sequence"/>
</dbReference>
<sequence length="38" mass="4126">MLFEWLFDVLITTLVTVLVLASLVITCAALNSPRGPHA</sequence>
<feature type="transmembrane region" description="Helical" evidence="1">
    <location>
        <begin position="6"/>
        <end position="30"/>
    </location>
</feature>
<protein>
    <submittedName>
        <fullName evidence="2">Uncharacterized protein</fullName>
    </submittedName>
</protein>
<dbReference type="EMBL" id="PYAX01000033">
    <property type="protein sequence ID" value="PSL42995.1"/>
    <property type="molecule type" value="Genomic_DNA"/>
</dbReference>
<name>A0A2P8H9U9_SACCR</name>
<comment type="caution">
    <text evidence="2">The sequence shown here is derived from an EMBL/GenBank/DDBJ whole genome shotgun (WGS) entry which is preliminary data.</text>
</comment>
<evidence type="ECO:0000313" key="3">
    <source>
        <dbReference type="Proteomes" id="UP000241118"/>
    </source>
</evidence>
<evidence type="ECO:0000256" key="1">
    <source>
        <dbReference type="SAM" id="Phobius"/>
    </source>
</evidence>
<keyword evidence="1" id="KW-1133">Transmembrane helix</keyword>
<reference evidence="2 3" key="1">
    <citation type="submission" date="2018-03" db="EMBL/GenBank/DDBJ databases">
        <title>Genomic Encyclopedia of Type Strains, Phase III (KMG-III): the genomes of soil and plant-associated and newly described type strains.</title>
        <authorList>
            <person name="Whitman W."/>
        </authorList>
    </citation>
    <scope>NUCLEOTIDE SEQUENCE [LARGE SCALE GENOMIC DNA]</scope>
    <source>
        <strain evidence="2 3">CGMCC 4.7097</strain>
    </source>
</reference>
<keyword evidence="1" id="KW-0472">Membrane</keyword>